<dbReference type="EMBL" id="JAVDWA010000002">
    <property type="protein sequence ID" value="MDR7072816.1"/>
    <property type="molecule type" value="Genomic_DNA"/>
</dbReference>
<evidence type="ECO:0000313" key="4">
    <source>
        <dbReference type="EMBL" id="MDR7072816.1"/>
    </source>
</evidence>
<dbReference type="InterPro" id="IPR019554">
    <property type="entry name" value="Soluble_ligand-bd"/>
</dbReference>
<feature type="domain" description="Helix-hairpin-helix DNA-binding motif class 1" evidence="3">
    <location>
        <begin position="181"/>
        <end position="200"/>
    </location>
</feature>
<gene>
    <name evidence="4" type="ORF">J2X07_001793</name>
</gene>
<protein>
    <submittedName>
        <fullName evidence="4">Competence protein ComEA</fullName>
    </submittedName>
</protein>
<evidence type="ECO:0000256" key="1">
    <source>
        <dbReference type="SAM" id="MobiDB-lite"/>
    </source>
</evidence>
<dbReference type="Pfam" id="PF10531">
    <property type="entry name" value="SLBB"/>
    <property type="match status" value="1"/>
</dbReference>
<dbReference type="Proteomes" id="UP001258181">
    <property type="component" value="Unassembled WGS sequence"/>
</dbReference>
<comment type="caution">
    <text evidence="4">The sequence shown here is derived from an EMBL/GenBank/DDBJ whole genome shotgun (WGS) entry which is preliminary data.</text>
</comment>
<dbReference type="SUPFAM" id="SSF47781">
    <property type="entry name" value="RuvA domain 2-like"/>
    <property type="match status" value="1"/>
</dbReference>
<dbReference type="RefSeq" id="WP_310258104.1">
    <property type="nucleotide sequence ID" value="NZ_JAVDWA010000002.1"/>
</dbReference>
<keyword evidence="5" id="KW-1185">Reference proteome</keyword>
<feature type="compositionally biased region" description="Basic and acidic residues" evidence="1">
    <location>
        <begin position="48"/>
        <end position="62"/>
    </location>
</feature>
<proteinExistence type="predicted"/>
<accession>A0ABU1U072</accession>
<feature type="region of interest" description="Disordered" evidence="1">
    <location>
        <begin position="39"/>
        <end position="62"/>
    </location>
</feature>
<keyword evidence="2" id="KW-0472">Membrane</keyword>
<dbReference type="SMART" id="SM00278">
    <property type="entry name" value="HhH1"/>
    <property type="match status" value="2"/>
</dbReference>
<keyword evidence="2" id="KW-0812">Transmembrane</keyword>
<evidence type="ECO:0000313" key="5">
    <source>
        <dbReference type="Proteomes" id="UP001258181"/>
    </source>
</evidence>
<dbReference type="PANTHER" id="PTHR21180">
    <property type="entry name" value="ENDONUCLEASE/EXONUCLEASE/PHOSPHATASE FAMILY DOMAIN-CONTAINING PROTEIN 1"/>
    <property type="match status" value="1"/>
</dbReference>
<reference evidence="4 5" key="1">
    <citation type="submission" date="2023-07" db="EMBL/GenBank/DDBJ databases">
        <title>Sorghum-associated microbial communities from plants grown in Nebraska, USA.</title>
        <authorList>
            <person name="Schachtman D."/>
        </authorList>
    </citation>
    <scope>NUCLEOTIDE SEQUENCE [LARGE SCALE GENOMIC DNA]</scope>
    <source>
        <strain evidence="4 5">BE211</strain>
    </source>
</reference>
<keyword evidence="2" id="KW-1133">Transmembrane helix</keyword>
<dbReference type="InterPro" id="IPR003583">
    <property type="entry name" value="Hlx-hairpin-Hlx_DNA-bd_motif"/>
</dbReference>
<dbReference type="InterPro" id="IPR004509">
    <property type="entry name" value="Competence_ComEA_HhH"/>
</dbReference>
<dbReference type="PANTHER" id="PTHR21180:SF32">
    <property type="entry name" value="ENDONUCLEASE_EXONUCLEASE_PHOSPHATASE FAMILY DOMAIN-CONTAINING PROTEIN 1"/>
    <property type="match status" value="1"/>
</dbReference>
<sequence length="204" mass="22785">MEKLKKHLKWIIATGVFIVITGVILFFFLVQEQPDPPFSNAQIPEPISADKSDDKETKEKKNEKISIMVDVQGSVERPGVYQMKEGDRVIHAIQKAGGFLSDAEVRSVNQAQKISDEMIIYVAKKGENYSSETPSSVQEETKININTADASKLQELSGVGPSKAESILSYREENGPFTSIDQLLDVRGIGEKTIEEWKDKIELQ</sequence>
<dbReference type="Gene3D" id="1.10.150.280">
    <property type="entry name" value="AF1531-like domain"/>
    <property type="match status" value="1"/>
</dbReference>
<dbReference type="InterPro" id="IPR051675">
    <property type="entry name" value="Endo/Exo/Phosphatase_dom_1"/>
</dbReference>
<feature type="domain" description="Helix-hairpin-helix DNA-binding motif class 1" evidence="3">
    <location>
        <begin position="151"/>
        <end position="170"/>
    </location>
</feature>
<dbReference type="Pfam" id="PF12836">
    <property type="entry name" value="HHH_3"/>
    <property type="match status" value="1"/>
</dbReference>
<evidence type="ECO:0000256" key="2">
    <source>
        <dbReference type="SAM" id="Phobius"/>
    </source>
</evidence>
<organism evidence="4 5">
    <name type="scientific">Fictibacillus barbaricus</name>
    <dbReference type="NCBI Taxonomy" id="182136"/>
    <lineage>
        <taxon>Bacteria</taxon>
        <taxon>Bacillati</taxon>
        <taxon>Bacillota</taxon>
        <taxon>Bacilli</taxon>
        <taxon>Bacillales</taxon>
        <taxon>Fictibacillaceae</taxon>
        <taxon>Fictibacillus</taxon>
    </lineage>
</organism>
<dbReference type="NCBIfam" id="TIGR00426">
    <property type="entry name" value="competence protein ComEA helix-hairpin-helix repeat region"/>
    <property type="match status" value="1"/>
</dbReference>
<feature type="transmembrane region" description="Helical" evidence="2">
    <location>
        <begin position="12"/>
        <end position="30"/>
    </location>
</feature>
<dbReference type="InterPro" id="IPR010994">
    <property type="entry name" value="RuvA_2-like"/>
</dbReference>
<name>A0ABU1U072_9BACL</name>
<evidence type="ECO:0000259" key="3">
    <source>
        <dbReference type="SMART" id="SM00278"/>
    </source>
</evidence>